<evidence type="ECO:0000259" key="2">
    <source>
        <dbReference type="PROSITE" id="PS50887"/>
    </source>
</evidence>
<dbReference type="Proteomes" id="UP000479114">
    <property type="component" value="Chromosome"/>
</dbReference>
<feature type="transmembrane region" description="Helical" evidence="1">
    <location>
        <begin position="34"/>
        <end position="55"/>
    </location>
</feature>
<dbReference type="AlphaFoldDB" id="A0A6C0NX72"/>
<feature type="transmembrane region" description="Helical" evidence="1">
    <location>
        <begin position="7"/>
        <end position="28"/>
    </location>
</feature>
<name>A0A6C0NX72_9BACL</name>
<reference evidence="3 4" key="1">
    <citation type="submission" date="2020-02" db="EMBL/GenBank/DDBJ databases">
        <title>Paenibacillus sp. nov., isolated from rhizosphere soil of tomato.</title>
        <authorList>
            <person name="Weon H.-Y."/>
            <person name="Lee S.A."/>
        </authorList>
    </citation>
    <scope>NUCLEOTIDE SEQUENCE [LARGE SCALE GENOMIC DNA]</scope>
    <source>
        <strain evidence="3 4">14171R-81</strain>
    </source>
</reference>
<proteinExistence type="predicted"/>
<feature type="domain" description="GGDEF" evidence="2">
    <location>
        <begin position="96"/>
        <end position="229"/>
    </location>
</feature>
<dbReference type="InterPro" id="IPR029787">
    <property type="entry name" value="Nucleotide_cyclase"/>
</dbReference>
<evidence type="ECO:0000256" key="1">
    <source>
        <dbReference type="SAM" id="Phobius"/>
    </source>
</evidence>
<dbReference type="CDD" id="cd01949">
    <property type="entry name" value="GGDEF"/>
    <property type="match status" value="1"/>
</dbReference>
<dbReference type="GO" id="GO:0052621">
    <property type="term" value="F:diguanylate cyclase activity"/>
    <property type="evidence" value="ECO:0007669"/>
    <property type="project" value="TreeGrafter"/>
</dbReference>
<dbReference type="PROSITE" id="PS50887">
    <property type="entry name" value="GGDEF"/>
    <property type="match status" value="1"/>
</dbReference>
<keyword evidence="1" id="KW-0812">Transmembrane</keyword>
<dbReference type="SUPFAM" id="SSF55073">
    <property type="entry name" value="Nucleotide cyclase"/>
    <property type="match status" value="1"/>
</dbReference>
<dbReference type="EMBL" id="CP048286">
    <property type="protein sequence ID" value="QHW30820.1"/>
    <property type="molecule type" value="Genomic_DNA"/>
</dbReference>
<evidence type="ECO:0000313" key="4">
    <source>
        <dbReference type="Proteomes" id="UP000479114"/>
    </source>
</evidence>
<evidence type="ECO:0000313" key="3">
    <source>
        <dbReference type="EMBL" id="QHW30820.1"/>
    </source>
</evidence>
<keyword evidence="1" id="KW-1133">Transmembrane helix</keyword>
<dbReference type="PANTHER" id="PTHR45138">
    <property type="entry name" value="REGULATORY COMPONENTS OF SENSORY TRANSDUCTION SYSTEM"/>
    <property type="match status" value="1"/>
</dbReference>
<dbReference type="Gene3D" id="3.30.70.270">
    <property type="match status" value="1"/>
</dbReference>
<dbReference type="InterPro" id="IPR043128">
    <property type="entry name" value="Rev_trsase/Diguanyl_cyclase"/>
</dbReference>
<accession>A0A6C0NX72</accession>
<protein>
    <submittedName>
        <fullName evidence="3">GGDEF domain-containing protein</fullName>
    </submittedName>
</protein>
<dbReference type="SMART" id="SM00267">
    <property type="entry name" value="GGDEF"/>
    <property type="match status" value="1"/>
</dbReference>
<dbReference type="KEGG" id="prz:GZH47_08110"/>
<dbReference type="InterPro" id="IPR050469">
    <property type="entry name" value="Diguanylate_Cyclase"/>
</dbReference>
<dbReference type="RefSeq" id="WP_162639629.1">
    <property type="nucleotide sequence ID" value="NZ_CP048286.1"/>
</dbReference>
<keyword evidence="1" id="KW-0472">Membrane</keyword>
<gene>
    <name evidence="3" type="ORF">GZH47_08110</name>
</gene>
<sequence>MSNHGRWIAAAVSLGMTAVSAGLCYLSSSQGHMLVSVQLGLAVLAAAALPTAWMFGRSYDRLRLEATIDSLTGAYNRRFIDTTFKKLLRQASRKRKRMTVIMLDVNDFKEVNDRLGHQQGDMALKLIAETLQSCSDRGEFVGRWGGDEFIMICPYSDDKAIDRVIKRIQEQLLVVSRRVGLRLSVAVGHAVFPEQGKDLSQLMNTADKKMYGDKYVCKSQETEPAALQA</sequence>
<organism evidence="3 4">
    <name type="scientific">Paenibacillus rhizovicinus</name>
    <dbReference type="NCBI Taxonomy" id="2704463"/>
    <lineage>
        <taxon>Bacteria</taxon>
        <taxon>Bacillati</taxon>
        <taxon>Bacillota</taxon>
        <taxon>Bacilli</taxon>
        <taxon>Bacillales</taxon>
        <taxon>Paenibacillaceae</taxon>
        <taxon>Paenibacillus</taxon>
    </lineage>
</organism>
<dbReference type="Pfam" id="PF00990">
    <property type="entry name" value="GGDEF"/>
    <property type="match status" value="1"/>
</dbReference>
<dbReference type="PANTHER" id="PTHR45138:SF9">
    <property type="entry name" value="DIGUANYLATE CYCLASE DGCM-RELATED"/>
    <property type="match status" value="1"/>
</dbReference>
<keyword evidence="4" id="KW-1185">Reference proteome</keyword>
<dbReference type="NCBIfam" id="TIGR00254">
    <property type="entry name" value="GGDEF"/>
    <property type="match status" value="1"/>
</dbReference>
<dbReference type="InterPro" id="IPR000160">
    <property type="entry name" value="GGDEF_dom"/>
</dbReference>